<proteinExistence type="predicted"/>
<dbReference type="AlphaFoldDB" id="A0A166IKS8"/>
<feature type="compositionally biased region" description="Acidic residues" evidence="1">
    <location>
        <begin position="174"/>
        <end position="183"/>
    </location>
</feature>
<organism evidence="2">
    <name type="scientific">Daucus carota subsp. sativus</name>
    <name type="common">Carrot</name>
    <dbReference type="NCBI Taxonomy" id="79200"/>
    <lineage>
        <taxon>Eukaryota</taxon>
        <taxon>Viridiplantae</taxon>
        <taxon>Streptophyta</taxon>
        <taxon>Embryophyta</taxon>
        <taxon>Tracheophyta</taxon>
        <taxon>Spermatophyta</taxon>
        <taxon>Magnoliopsida</taxon>
        <taxon>eudicotyledons</taxon>
        <taxon>Gunneridae</taxon>
        <taxon>Pentapetalae</taxon>
        <taxon>asterids</taxon>
        <taxon>campanulids</taxon>
        <taxon>Apiales</taxon>
        <taxon>Apiaceae</taxon>
        <taxon>Apioideae</taxon>
        <taxon>Scandiceae</taxon>
        <taxon>Daucinae</taxon>
        <taxon>Daucus</taxon>
        <taxon>Daucus sect. Daucus</taxon>
    </lineage>
</organism>
<comment type="caution">
    <text evidence="2">The sequence shown here is derived from an EMBL/GenBank/DDBJ whole genome shotgun (WGS) entry which is preliminary data.</text>
</comment>
<feature type="compositionally biased region" description="Polar residues" evidence="1">
    <location>
        <begin position="152"/>
        <end position="168"/>
    </location>
</feature>
<dbReference type="Gramene" id="KZN11237">
    <property type="protein sequence ID" value="KZN11237"/>
    <property type="gene ID" value="DCAR_003893"/>
</dbReference>
<reference evidence="2" key="1">
    <citation type="journal article" date="2016" name="Nat. Genet.">
        <title>A high-quality carrot genome assembly provides new insights into carotenoid accumulation and asterid genome evolution.</title>
        <authorList>
            <person name="Iorizzo M."/>
            <person name="Ellison S."/>
            <person name="Senalik D."/>
            <person name="Zeng P."/>
            <person name="Satapoomin P."/>
            <person name="Huang J."/>
            <person name="Bowman M."/>
            <person name="Iovene M."/>
            <person name="Sanseverino W."/>
            <person name="Cavagnaro P."/>
            <person name="Yildiz M."/>
            <person name="Macko-Podgorni A."/>
            <person name="Moranska E."/>
            <person name="Grzebelus E."/>
            <person name="Grzebelus D."/>
            <person name="Ashrafi H."/>
            <person name="Zheng Z."/>
            <person name="Cheng S."/>
            <person name="Spooner D."/>
            <person name="Van Deynze A."/>
            <person name="Simon P."/>
        </authorList>
    </citation>
    <scope>NUCLEOTIDE SEQUENCE [LARGE SCALE GENOMIC DNA]</scope>
    <source>
        <tissue evidence="2">Leaf</tissue>
    </source>
</reference>
<dbReference type="EMBL" id="LNRQ01000001">
    <property type="protein sequence ID" value="KZN11237.1"/>
    <property type="molecule type" value="Genomic_DNA"/>
</dbReference>
<protein>
    <submittedName>
        <fullName evidence="2">Uncharacterized protein</fullName>
    </submittedName>
</protein>
<name>A0A166IKS8_DAUCS</name>
<feature type="region of interest" description="Disordered" evidence="1">
    <location>
        <begin position="133"/>
        <end position="187"/>
    </location>
</feature>
<gene>
    <name evidence="2" type="ORF">DCAR_003893</name>
</gene>
<evidence type="ECO:0000256" key="1">
    <source>
        <dbReference type="SAM" id="MobiDB-lite"/>
    </source>
</evidence>
<dbReference type="STRING" id="79200.A0A166IKS8"/>
<accession>A0A166IKS8</accession>
<sequence>MFAKIFSRKSTKNTCRSSFHREIKPLKPEDFDDVFGGPPRHVFPGRTSEYFYDDMFHNPVRHSVDLNGRELPKFIISTSRGCGSEVFRGGDTTSVLNSEEFSPPTSDDDVYSPFDASKLRPMMVPQTWNASSKMMHGVQQRPQDIPDFPFSRPSSVGYQFTDNDPQTGSTSKSDDEDDDDENEISSSFVFGSNYSYREGSDEGVRVDEAIAWAKESYLSHSSSAETTEMPDGGADGSESVLHIHEREMKILEENIKLWSSGKERNIELLLSTLQDEAWDAYISQDVIVSSRG</sequence>
<evidence type="ECO:0000313" key="2">
    <source>
        <dbReference type="EMBL" id="KZN11237.1"/>
    </source>
</evidence>